<dbReference type="NCBIfam" id="NF042430">
    <property type="entry name" value="EnCoAhydt_DpgD"/>
    <property type="match status" value="1"/>
</dbReference>
<keyword evidence="2" id="KW-0456">Lyase</keyword>
<dbReference type="SUPFAM" id="SSF52096">
    <property type="entry name" value="ClpP/crotonase"/>
    <property type="match status" value="1"/>
</dbReference>
<dbReference type="CDD" id="cd06558">
    <property type="entry name" value="crotonase-like"/>
    <property type="match status" value="1"/>
</dbReference>
<dbReference type="InterPro" id="IPR029045">
    <property type="entry name" value="ClpP/crotonase-like_dom_sf"/>
</dbReference>
<gene>
    <name evidence="6" type="ORF">Q8791_29540</name>
</gene>
<dbReference type="Pfam" id="PF00378">
    <property type="entry name" value="ECH_1"/>
    <property type="match status" value="1"/>
</dbReference>
<protein>
    <submittedName>
        <fullName evidence="6">Enoyl-CoA hydratase-related protein</fullName>
    </submittedName>
</protein>
<dbReference type="InterPro" id="IPR001753">
    <property type="entry name" value="Enoyl-CoA_hydra/iso"/>
</dbReference>
<comment type="catalytic activity">
    <reaction evidence="4">
        <text>a 4-saturated-(3S)-3-hydroxyacyl-CoA = a (3E)-enoyl-CoA + H2O</text>
        <dbReference type="Rhea" id="RHEA:20724"/>
        <dbReference type="ChEBI" id="CHEBI:15377"/>
        <dbReference type="ChEBI" id="CHEBI:58521"/>
        <dbReference type="ChEBI" id="CHEBI:137480"/>
        <dbReference type="EC" id="4.2.1.17"/>
    </reaction>
</comment>
<evidence type="ECO:0000256" key="3">
    <source>
        <dbReference type="ARBA" id="ARBA00023709"/>
    </source>
</evidence>
<reference evidence="6 7" key="1">
    <citation type="submission" date="2023-08" db="EMBL/GenBank/DDBJ databases">
        <authorList>
            <person name="Girao M."/>
            <person name="Carvalho M.F."/>
        </authorList>
    </citation>
    <scope>NUCLEOTIDE SEQUENCE [LARGE SCALE GENOMIC DNA]</scope>
    <source>
        <strain evidence="6 7">CT-R113</strain>
    </source>
</reference>
<comment type="caution">
    <text evidence="6">The sequence shown here is derived from an EMBL/GenBank/DDBJ whole genome shotgun (WGS) entry which is preliminary data.</text>
</comment>
<keyword evidence="7" id="KW-1185">Reference proteome</keyword>
<sequence length="271" mass="29654">MSGVGGAGAPRVRYDRDGHVARVTLNRPEVLNAMDLRTHEELARIWDRIEADRDVRVVVLAGAGERAFCVGQDLKERARLDSEGRESTTFGSRGLPGWPRLTERHAFPVPVVARVQGYAVGGGFELALACDIIVAAESARFSLPEARLGLVPGAGGVFRLTRQIPSRVAMGHLLTGREMTAVRAGELGLVNEVVPDTELDACVDGWVADLLASAPLSTRSVKEAVARSAHLSVEEAFSTRFHWEERRMRSEDAREGARAFVEKRPPRWNGR</sequence>
<comment type="similarity">
    <text evidence="1 5">Belongs to the enoyl-CoA hydratase/isomerase family.</text>
</comment>
<evidence type="ECO:0000256" key="4">
    <source>
        <dbReference type="ARBA" id="ARBA00023717"/>
    </source>
</evidence>
<evidence type="ECO:0000256" key="1">
    <source>
        <dbReference type="ARBA" id="ARBA00005254"/>
    </source>
</evidence>
<dbReference type="InterPro" id="IPR018376">
    <property type="entry name" value="Enoyl-CoA_hyd/isom_CS"/>
</dbReference>
<name>A0ABU7KGK8_9ACTN</name>
<dbReference type="RefSeq" id="WP_330095135.1">
    <property type="nucleotide sequence ID" value="NZ_JAUZMY010000048.1"/>
</dbReference>
<dbReference type="Proteomes" id="UP001356095">
    <property type="component" value="Unassembled WGS sequence"/>
</dbReference>
<dbReference type="InterPro" id="IPR014748">
    <property type="entry name" value="Enoyl-CoA_hydra_C"/>
</dbReference>
<dbReference type="PANTHER" id="PTHR11941">
    <property type="entry name" value="ENOYL-COA HYDRATASE-RELATED"/>
    <property type="match status" value="1"/>
</dbReference>
<dbReference type="Gene3D" id="1.10.12.10">
    <property type="entry name" value="Lyase 2-enoyl-coa Hydratase, Chain A, domain 2"/>
    <property type="match status" value="1"/>
</dbReference>
<dbReference type="PROSITE" id="PS00166">
    <property type="entry name" value="ENOYL_COA_HYDRATASE"/>
    <property type="match status" value="1"/>
</dbReference>
<dbReference type="PANTHER" id="PTHR11941:SF54">
    <property type="entry name" value="ENOYL-COA HYDRATASE, MITOCHONDRIAL"/>
    <property type="match status" value="1"/>
</dbReference>
<evidence type="ECO:0000256" key="5">
    <source>
        <dbReference type="RuleBase" id="RU003707"/>
    </source>
</evidence>
<proteinExistence type="inferred from homology"/>
<comment type="catalytic activity">
    <reaction evidence="3">
        <text>a (3S)-3-hydroxyacyl-CoA = a (2E)-enoyl-CoA + H2O</text>
        <dbReference type="Rhea" id="RHEA:16105"/>
        <dbReference type="ChEBI" id="CHEBI:15377"/>
        <dbReference type="ChEBI" id="CHEBI:57318"/>
        <dbReference type="ChEBI" id="CHEBI:58856"/>
        <dbReference type="EC" id="4.2.1.17"/>
    </reaction>
</comment>
<dbReference type="EMBL" id="JAUZMY010000048">
    <property type="protein sequence ID" value="MEE2041375.1"/>
    <property type="molecule type" value="Genomic_DNA"/>
</dbReference>
<dbReference type="Gene3D" id="3.90.226.10">
    <property type="entry name" value="2-enoyl-CoA Hydratase, Chain A, domain 1"/>
    <property type="match status" value="1"/>
</dbReference>
<accession>A0ABU7KGK8</accession>
<organism evidence="6 7">
    <name type="scientific">Nocardiopsis codii</name>
    <dbReference type="NCBI Taxonomy" id="3065942"/>
    <lineage>
        <taxon>Bacteria</taxon>
        <taxon>Bacillati</taxon>
        <taxon>Actinomycetota</taxon>
        <taxon>Actinomycetes</taxon>
        <taxon>Streptosporangiales</taxon>
        <taxon>Nocardiopsidaceae</taxon>
        <taxon>Nocardiopsis</taxon>
    </lineage>
</organism>
<evidence type="ECO:0000313" key="6">
    <source>
        <dbReference type="EMBL" id="MEE2041375.1"/>
    </source>
</evidence>
<evidence type="ECO:0000256" key="2">
    <source>
        <dbReference type="ARBA" id="ARBA00023239"/>
    </source>
</evidence>
<dbReference type="InterPro" id="IPR054898">
    <property type="entry name" value="EnCoAhydt_DpgD"/>
</dbReference>
<evidence type="ECO:0000313" key="7">
    <source>
        <dbReference type="Proteomes" id="UP001356095"/>
    </source>
</evidence>